<protein>
    <submittedName>
        <fullName evidence="3">Uncharacterized protein</fullName>
    </submittedName>
</protein>
<evidence type="ECO:0000313" key="3">
    <source>
        <dbReference type="EMBL" id="TKR77220.1"/>
    </source>
</evidence>
<keyword evidence="2" id="KW-0472">Membrane</keyword>
<gene>
    <name evidence="3" type="ORF">L596_018233</name>
</gene>
<feature type="compositionally biased region" description="Basic and acidic residues" evidence="1">
    <location>
        <begin position="136"/>
        <end position="157"/>
    </location>
</feature>
<dbReference type="AlphaFoldDB" id="A0A4U5N4E4"/>
<organism evidence="3 4">
    <name type="scientific">Steinernema carpocapsae</name>
    <name type="common">Entomopathogenic nematode</name>
    <dbReference type="NCBI Taxonomy" id="34508"/>
    <lineage>
        <taxon>Eukaryota</taxon>
        <taxon>Metazoa</taxon>
        <taxon>Ecdysozoa</taxon>
        <taxon>Nematoda</taxon>
        <taxon>Chromadorea</taxon>
        <taxon>Rhabditida</taxon>
        <taxon>Tylenchina</taxon>
        <taxon>Panagrolaimomorpha</taxon>
        <taxon>Strongyloidoidea</taxon>
        <taxon>Steinernematidae</taxon>
        <taxon>Steinernema</taxon>
    </lineage>
</organism>
<reference evidence="3 4" key="1">
    <citation type="journal article" date="2015" name="Genome Biol.">
        <title>Comparative genomics of Steinernema reveals deeply conserved gene regulatory networks.</title>
        <authorList>
            <person name="Dillman A.R."/>
            <person name="Macchietto M."/>
            <person name="Porter C.F."/>
            <person name="Rogers A."/>
            <person name="Williams B."/>
            <person name="Antoshechkin I."/>
            <person name="Lee M.M."/>
            <person name="Goodwin Z."/>
            <person name="Lu X."/>
            <person name="Lewis E.E."/>
            <person name="Goodrich-Blair H."/>
            <person name="Stock S.P."/>
            <person name="Adams B.J."/>
            <person name="Sternberg P.W."/>
            <person name="Mortazavi A."/>
        </authorList>
    </citation>
    <scope>NUCLEOTIDE SEQUENCE [LARGE SCALE GENOMIC DNA]</scope>
    <source>
        <strain evidence="3 4">ALL</strain>
    </source>
</reference>
<feature type="transmembrane region" description="Helical" evidence="2">
    <location>
        <begin position="297"/>
        <end position="320"/>
    </location>
</feature>
<dbReference type="EMBL" id="AZBU02000005">
    <property type="protein sequence ID" value="TKR77220.1"/>
    <property type="molecule type" value="Genomic_DNA"/>
</dbReference>
<evidence type="ECO:0000256" key="1">
    <source>
        <dbReference type="SAM" id="MobiDB-lite"/>
    </source>
</evidence>
<comment type="caution">
    <text evidence="3">The sequence shown here is derived from an EMBL/GenBank/DDBJ whole genome shotgun (WGS) entry which is preliminary data.</text>
</comment>
<feature type="region of interest" description="Disordered" evidence="1">
    <location>
        <begin position="323"/>
        <end position="508"/>
    </location>
</feature>
<keyword evidence="4" id="KW-1185">Reference proteome</keyword>
<accession>A0A4U5N4E4</accession>
<feature type="compositionally biased region" description="Basic and acidic residues" evidence="1">
    <location>
        <begin position="483"/>
        <end position="493"/>
    </location>
</feature>
<feature type="compositionally biased region" description="Basic and acidic residues" evidence="1">
    <location>
        <begin position="462"/>
        <end position="476"/>
    </location>
</feature>
<feature type="compositionally biased region" description="Basic and acidic residues" evidence="1">
    <location>
        <begin position="402"/>
        <end position="440"/>
    </location>
</feature>
<keyword evidence="2" id="KW-0812">Transmembrane</keyword>
<feature type="compositionally biased region" description="Basic and acidic residues" evidence="1">
    <location>
        <begin position="325"/>
        <end position="343"/>
    </location>
</feature>
<sequence>MTLSGNAVLTRQRLETIPDQDNKVHPANPLKDGRSCAPFGLVLIRRSISSRSGALPSIIGGAPNADSPIRMLVQRNRSKPRLKASLVILLLLSFCSIGCVTAAAIDEGDPVAPKVVDAPNPAPATVNTGGGGDGGSHLKPEAAKSHVEDSSSKDTKKGSKIVVKRAEPAQNHIAVPTTTVAAPTTTVAAPTTTVAAPTTTVAAPATLKPPAEASSSTVGSSTLTTSNETTGWTTSDTGNVTSSNATDSTLSVTTTVVPATTKATVPPAAPQEAAIFTNPTAAPAAKKEQPKPKLNGWIIGLGIAGGIGILLVLITGFCILKKKPKPDPKDVEKQSEASKKDSQVSEAAQSKPAVPEKTPTPDVAAVTASVKPKEPEEPNAEELKVEATPTPSKEATSAPSKEAAKPEHSPKVPEDPKTKGDPEGELYEDKTLEDSKHENAKTAIPRAPTSLMLAQTQYESVESVKLKAPEKKDGSGKTKKKKTDAIDVERTEKAATPIEGSQAGSESA</sequence>
<feature type="region of interest" description="Disordered" evidence="1">
    <location>
        <begin position="200"/>
        <end position="249"/>
    </location>
</feature>
<feature type="compositionally biased region" description="Polar residues" evidence="1">
    <location>
        <begin position="389"/>
        <end position="399"/>
    </location>
</feature>
<feature type="compositionally biased region" description="Basic and acidic residues" evidence="1">
    <location>
        <begin position="371"/>
        <end position="385"/>
    </location>
</feature>
<feature type="region of interest" description="Disordered" evidence="1">
    <location>
        <begin position="115"/>
        <end position="158"/>
    </location>
</feature>
<reference evidence="3 4" key="2">
    <citation type="journal article" date="2019" name="G3 (Bethesda)">
        <title>Hybrid Assembly of the Genome of the Entomopathogenic Nematode Steinernema carpocapsae Identifies the X-Chromosome.</title>
        <authorList>
            <person name="Serra L."/>
            <person name="Macchietto M."/>
            <person name="Macias-Munoz A."/>
            <person name="McGill C.J."/>
            <person name="Rodriguez I.M."/>
            <person name="Rodriguez B."/>
            <person name="Murad R."/>
            <person name="Mortazavi A."/>
        </authorList>
    </citation>
    <scope>NUCLEOTIDE SEQUENCE [LARGE SCALE GENOMIC DNA]</scope>
    <source>
        <strain evidence="3 4">ALL</strain>
    </source>
</reference>
<evidence type="ECO:0000256" key="2">
    <source>
        <dbReference type="SAM" id="Phobius"/>
    </source>
</evidence>
<proteinExistence type="predicted"/>
<keyword evidence="2" id="KW-1133">Transmembrane helix</keyword>
<evidence type="ECO:0000313" key="4">
    <source>
        <dbReference type="Proteomes" id="UP000298663"/>
    </source>
</evidence>
<feature type="compositionally biased region" description="Low complexity" evidence="1">
    <location>
        <begin position="214"/>
        <end position="241"/>
    </location>
</feature>
<dbReference type="Proteomes" id="UP000298663">
    <property type="component" value="Unassembled WGS sequence"/>
</dbReference>
<name>A0A4U5N4E4_STECR</name>
<feature type="transmembrane region" description="Helical" evidence="2">
    <location>
        <begin position="84"/>
        <end position="105"/>
    </location>
</feature>